<keyword evidence="2" id="KW-1133">Transmembrane helix</keyword>
<dbReference type="OMA" id="AQSYMRR"/>
<dbReference type="Pfam" id="PF13472">
    <property type="entry name" value="Lipase_GDSL_2"/>
    <property type="match status" value="1"/>
</dbReference>
<keyword evidence="2" id="KW-0812">Transmembrane</keyword>
<feature type="domain" description="SGNH hydrolase-type esterase" evidence="3">
    <location>
        <begin position="69"/>
        <end position="263"/>
    </location>
</feature>
<dbReference type="PANTHER" id="PTHR14209:SF19">
    <property type="entry name" value="ISOAMYL ACETATE-HYDROLYZING ESTERASE 1 HOMOLOG"/>
    <property type="match status" value="1"/>
</dbReference>
<dbReference type="Proteomes" id="UP000002640">
    <property type="component" value="Unassembled WGS sequence"/>
</dbReference>
<dbReference type="InterPro" id="IPR013830">
    <property type="entry name" value="SGNH_hydro"/>
</dbReference>
<evidence type="ECO:0000259" key="3">
    <source>
        <dbReference type="Pfam" id="PF13472"/>
    </source>
</evidence>
<feature type="transmembrane region" description="Helical" evidence="2">
    <location>
        <begin position="32"/>
        <end position="49"/>
    </location>
</feature>
<protein>
    <recommendedName>
        <fullName evidence="3">SGNH hydrolase-type esterase domain-containing protein</fullName>
    </recommendedName>
</protein>
<dbReference type="RefSeq" id="XP_009529273.1">
    <property type="nucleotide sequence ID" value="XM_009530978.1"/>
</dbReference>
<evidence type="ECO:0000256" key="1">
    <source>
        <dbReference type="ARBA" id="ARBA00022801"/>
    </source>
</evidence>
<accession>G4ZQJ6</accession>
<reference evidence="4 5" key="1">
    <citation type="journal article" date="2006" name="Science">
        <title>Phytophthora genome sequences uncover evolutionary origins and mechanisms of pathogenesis.</title>
        <authorList>
            <person name="Tyler B.M."/>
            <person name="Tripathy S."/>
            <person name="Zhang X."/>
            <person name="Dehal P."/>
            <person name="Jiang R.H."/>
            <person name="Aerts A."/>
            <person name="Arredondo F.D."/>
            <person name="Baxter L."/>
            <person name="Bensasson D."/>
            <person name="Beynon J.L."/>
            <person name="Chapman J."/>
            <person name="Damasceno C.M."/>
            <person name="Dorrance A.E."/>
            <person name="Dou D."/>
            <person name="Dickerman A.W."/>
            <person name="Dubchak I.L."/>
            <person name="Garbelotto M."/>
            <person name="Gijzen M."/>
            <person name="Gordon S.G."/>
            <person name="Govers F."/>
            <person name="Grunwald N.J."/>
            <person name="Huang W."/>
            <person name="Ivors K.L."/>
            <person name="Jones R.W."/>
            <person name="Kamoun S."/>
            <person name="Krampis K."/>
            <person name="Lamour K.H."/>
            <person name="Lee M.K."/>
            <person name="McDonald W.H."/>
            <person name="Medina M."/>
            <person name="Meijer H.J."/>
            <person name="Nordberg E.K."/>
            <person name="Maclean D.J."/>
            <person name="Ospina-Giraldo M.D."/>
            <person name="Morris P.F."/>
            <person name="Phuntumart V."/>
            <person name="Putnam N.H."/>
            <person name="Rash S."/>
            <person name="Rose J.K."/>
            <person name="Sakihama Y."/>
            <person name="Salamov A.A."/>
            <person name="Savidor A."/>
            <person name="Scheuring C.F."/>
            <person name="Smith B.M."/>
            <person name="Sobral B.W."/>
            <person name="Terry A."/>
            <person name="Torto-Alalibo T.A."/>
            <person name="Win J."/>
            <person name="Xu Z."/>
            <person name="Zhang H."/>
            <person name="Grigoriev I.V."/>
            <person name="Rokhsar D.S."/>
            <person name="Boore J.L."/>
        </authorList>
    </citation>
    <scope>NUCLEOTIDE SEQUENCE [LARGE SCALE GENOMIC DNA]</scope>
    <source>
        <strain evidence="4 5">P6497</strain>
    </source>
</reference>
<sequence>MAAIREKSKLPSPLSALSVPARGLTAKTKRSLLALFVVAAYVAWSFGAWESVLQRTSVRPRLRPVILLVGDSLTEKGTIPKTNGWVTLLQSDYRRSVNVVPRGLSGYNTRWYLKYGVPVIQGEISSGAYMPALITIWLGANDAALPNGTAVAQHVPVDDYKGNLVKLVDTFKAMAPDAKVLFITPPFVDDEVQQKHADKYKGDMKGMVAHSNAMAGIYARACVDTAKTLGLPVLDLHTYFNNLTEYTHKHVLEDGLHLNLKGNNHMYEQLRQKIEAEFPNISHKLERWQIPSYERWVDLDPWVPKKTNSTENAN</sequence>
<dbReference type="SUPFAM" id="SSF52266">
    <property type="entry name" value="SGNH hydrolase"/>
    <property type="match status" value="1"/>
</dbReference>
<dbReference type="InterPro" id="IPR045136">
    <property type="entry name" value="Iah1-like"/>
</dbReference>
<keyword evidence="2" id="KW-0472">Membrane</keyword>
<dbReference type="InParanoid" id="G4ZQJ6"/>
<dbReference type="PANTHER" id="PTHR14209">
    <property type="entry name" value="ISOAMYL ACETATE-HYDROLYZING ESTERASE 1"/>
    <property type="match status" value="1"/>
</dbReference>
<dbReference type="EMBL" id="JH159155">
    <property type="protein sequence ID" value="EGZ15524.1"/>
    <property type="molecule type" value="Genomic_DNA"/>
</dbReference>
<dbReference type="CDD" id="cd01838">
    <property type="entry name" value="Isoamyl_acetate_hydrolase_like"/>
    <property type="match status" value="1"/>
</dbReference>
<dbReference type="STRING" id="1094619.G4ZQJ6"/>
<dbReference type="FunFam" id="3.40.50.1110:FF:000002">
    <property type="entry name" value="isoamyl acetate-hydrolyzing esterase 1 homolog"/>
    <property type="match status" value="1"/>
</dbReference>
<dbReference type="KEGG" id="psoj:PHYSODRAFT_508640"/>
<evidence type="ECO:0000256" key="2">
    <source>
        <dbReference type="SAM" id="Phobius"/>
    </source>
</evidence>
<name>G4ZQJ6_PHYSP</name>
<dbReference type="AlphaFoldDB" id="G4ZQJ6"/>
<proteinExistence type="predicted"/>
<organism evidence="4 5">
    <name type="scientific">Phytophthora sojae (strain P6497)</name>
    <name type="common">Soybean stem and root rot agent</name>
    <name type="synonym">Phytophthora megasperma f. sp. glycines</name>
    <dbReference type="NCBI Taxonomy" id="1094619"/>
    <lineage>
        <taxon>Eukaryota</taxon>
        <taxon>Sar</taxon>
        <taxon>Stramenopiles</taxon>
        <taxon>Oomycota</taxon>
        <taxon>Peronosporomycetes</taxon>
        <taxon>Peronosporales</taxon>
        <taxon>Peronosporaceae</taxon>
        <taxon>Phytophthora</taxon>
    </lineage>
</organism>
<evidence type="ECO:0000313" key="5">
    <source>
        <dbReference type="Proteomes" id="UP000002640"/>
    </source>
</evidence>
<keyword evidence="1" id="KW-0378">Hydrolase</keyword>
<dbReference type="GeneID" id="20658891"/>
<dbReference type="GO" id="GO:0016787">
    <property type="term" value="F:hydrolase activity"/>
    <property type="evidence" value="ECO:0007669"/>
    <property type="project" value="UniProtKB-KW"/>
</dbReference>
<dbReference type="Gene3D" id="3.40.50.1110">
    <property type="entry name" value="SGNH hydrolase"/>
    <property type="match status" value="1"/>
</dbReference>
<evidence type="ECO:0000313" key="4">
    <source>
        <dbReference type="EMBL" id="EGZ15524.1"/>
    </source>
</evidence>
<dbReference type="SMR" id="G4ZQJ6"/>
<gene>
    <name evidence="4" type="ORF">PHYSODRAFT_508640</name>
</gene>
<dbReference type="InterPro" id="IPR036514">
    <property type="entry name" value="SGNH_hydro_sf"/>
</dbReference>
<keyword evidence="5" id="KW-1185">Reference proteome</keyword>